<feature type="transmembrane region" description="Helical" evidence="1">
    <location>
        <begin position="12"/>
        <end position="33"/>
    </location>
</feature>
<evidence type="ECO:0000313" key="3">
    <source>
        <dbReference type="Proteomes" id="UP000177306"/>
    </source>
</evidence>
<sequence length="105" mass="11656">MTAWLSAFEHREAVLVISALGCIMFMGLNMFWWRLLFATTLALKHYGLRIEALEYDLGIEGHLARGQVIPRDSPPVGIRSLYAVLFACIVAWGVLAELILLPLGG</sequence>
<reference evidence="2 3" key="1">
    <citation type="journal article" date="2016" name="Nat. Commun.">
        <title>Thousands of microbial genomes shed light on interconnected biogeochemical processes in an aquifer system.</title>
        <authorList>
            <person name="Anantharaman K."/>
            <person name="Brown C.T."/>
            <person name="Hug L.A."/>
            <person name="Sharon I."/>
            <person name="Castelle C.J."/>
            <person name="Probst A.J."/>
            <person name="Thomas B.C."/>
            <person name="Singh A."/>
            <person name="Wilkins M.J."/>
            <person name="Karaoz U."/>
            <person name="Brodie E.L."/>
            <person name="Williams K.H."/>
            <person name="Hubbard S.S."/>
            <person name="Banfield J.F."/>
        </authorList>
    </citation>
    <scope>NUCLEOTIDE SEQUENCE [LARGE SCALE GENOMIC DNA]</scope>
</reference>
<proteinExistence type="predicted"/>
<comment type="caution">
    <text evidence="2">The sequence shown here is derived from an EMBL/GenBank/DDBJ whole genome shotgun (WGS) entry which is preliminary data.</text>
</comment>
<dbReference type="Proteomes" id="UP000177306">
    <property type="component" value="Unassembled WGS sequence"/>
</dbReference>
<gene>
    <name evidence="2" type="ORF">A3A38_02310</name>
</gene>
<keyword evidence="1" id="KW-0472">Membrane</keyword>
<evidence type="ECO:0000313" key="2">
    <source>
        <dbReference type="EMBL" id="OGG72560.1"/>
    </source>
</evidence>
<organism evidence="2 3">
    <name type="scientific">Candidatus Kaiserbacteria bacterium RIFCSPLOWO2_01_FULL_53_17</name>
    <dbReference type="NCBI Taxonomy" id="1798511"/>
    <lineage>
        <taxon>Bacteria</taxon>
        <taxon>Candidatus Kaiseribacteriota</taxon>
    </lineage>
</organism>
<evidence type="ECO:0000256" key="1">
    <source>
        <dbReference type="SAM" id="Phobius"/>
    </source>
</evidence>
<dbReference type="EMBL" id="MFLY01000043">
    <property type="protein sequence ID" value="OGG72560.1"/>
    <property type="molecule type" value="Genomic_DNA"/>
</dbReference>
<dbReference type="AlphaFoldDB" id="A0A1F6EFZ5"/>
<keyword evidence="1" id="KW-1133">Transmembrane helix</keyword>
<accession>A0A1F6EFZ5</accession>
<feature type="transmembrane region" description="Helical" evidence="1">
    <location>
        <begin position="81"/>
        <end position="103"/>
    </location>
</feature>
<keyword evidence="1" id="KW-0812">Transmembrane</keyword>
<name>A0A1F6EFZ5_9BACT</name>
<protein>
    <submittedName>
        <fullName evidence="2">Uncharacterized protein</fullName>
    </submittedName>
</protein>